<dbReference type="InterPro" id="IPR029068">
    <property type="entry name" value="Glyas_Bleomycin-R_OHBP_Dase"/>
</dbReference>
<dbReference type="PANTHER" id="PTHR35006">
    <property type="entry name" value="GLYOXALASE FAMILY PROTEIN (AFU_ORTHOLOGUE AFUA_5G14830)"/>
    <property type="match status" value="1"/>
</dbReference>
<dbReference type="EMBL" id="ARYK01000014">
    <property type="protein sequence ID" value="KCZ87130.1"/>
    <property type="molecule type" value="Genomic_DNA"/>
</dbReference>
<evidence type="ECO:0000313" key="2">
    <source>
        <dbReference type="EMBL" id="KCZ87130.1"/>
    </source>
</evidence>
<dbReference type="PANTHER" id="PTHR35006:SF1">
    <property type="entry name" value="BLL2941 PROTEIN"/>
    <property type="match status" value="1"/>
</dbReference>
<dbReference type="Pfam" id="PF00903">
    <property type="entry name" value="Glyoxalase"/>
    <property type="match status" value="1"/>
</dbReference>
<proteinExistence type="predicted"/>
<dbReference type="CDD" id="cd07262">
    <property type="entry name" value="VOC_like"/>
    <property type="match status" value="1"/>
</dbReference>
<reference evidence="2 3" key="1">
    <citation type="journal article" date="2014" name="Antonie Van Leeuwenhoek">
        <title>Hyphomonas beringensis sp. nov. and Hyphomonas chukchiensis sp. nov., isolated from surface seawater of the Bering Sea and Chukchi Sea.</title>
        <authorList>
            <person name="Li C."/>
            <person name="Lai Q."/>
            <person name="Li G."/>
            <person name="Dong C."/>
            <person name="Wang J."/>
            <person name="Liao Y."/>
            <person name="Shao Z."/>
        </authorList>
    </citation>
    <scope>NUCLEOTIDE SEQUENCE [LARGE SCALE GENOMIC DNA]</scope>
    <source>
        <strain evidence="2 3">MHS-2</strain>
    </source>
</reference>
<dbReference type="AlphaFoldDB" id="A0A059F950"/>
<evidence type="ECO:0000313" key="3">
    <source>
        <dbReference type="Proteomes" id="UP000025171"/>
    </source>
</evidence>
<evidence type="ECO:0000259" key="1">
    <source>
        <dbReference type="Pfam" id="PF00903"/>
    </source>
</evidence>
<dbReference type="Gene3D" id="3.10.180.10">
    <property type="entry name" value="2,3-Dihydroxybiphenyl 1,2-Dioxygenase, domain 1"/>
    <property type="match status" value="1"/>
</dbReference>
<protein>
    <submittedName>
        <fullName evidence="2">Glyoxalase family protein</fullName>
    </submittedName>
</protein>
<dbReference type="RefSeq" id="WP_035619529.1">
    <property type="nucleotide sequence ID" value="NZ_ARYK01000014.1"/>
</dbReference>
<dbReference type="eggNOG" id="COG0346">
    <property type="taxonomic scope" value="Bacteria"/>
</dbReference>
<comment type="caution">
    <text evidence="2">The sequence shown here is derived from an EMBL/GenBank/DDBJ whole genome shotgun (WGS) entry which is preliminary data.</text>
</comment>
<gene>
    <name evidence="2" type="ORF">HJO_17189</name>
</gene>
<sequence>MLAYVTLGSNDKEKALAFYDAVLGELGAKRFFANDRLQFYGVGPGQPMIAIGDPFDKDAATCGNGVMPALAAPDNATVDRVYNKAISLGAVDEGAPGNRTPNFYGAYFRDPDGNKLCVCKLG</sequence>
<keyword evidence="3" id="KW-1185">Reference proteome</keyword>
<dbReference type="SUPFAM" id="SSF54593">
    <property type="entry name" value="Glyoxalase/Bleomycin resistance protein/Dihydroxybiphenyl dioxygenase"/>
    <property type="match status" value="1"/>
</dbReference>
<dbReference type="InterPro" id="IPR004360">
    <property type="entry name" value="Glyas_Fos-R_dOase_dom"/>
</dbReference>
<dbReference type="OrthoDB" id="9807407at2"/>
<dbReference type="STRING" id="1280950.HJO_17189"/>
<dbReference type="Proteomes" id="UP000025171">
    <property type="component" value="Unassembled WGS sequence"/>
</dbReference>
<dbReference type="PATRIC" id="fig|1280950.3.peg.3442"/>
<accession>A0A059F950</accession>
<feature type="domain" description="Glyoxalase/fosfomycin resistance/dioxygenase" evidence="1">
    <location>
        <begin position="2"/>
        <end position="117"/>
    </location>
</feature>
<organism evidence="2 3">
    <name type="scientific">Hyphomonas johnsonii MHS-2</name>
    <dbReference type="NCBI Taxonomy" id="1280950"/>
    <lineage>
        <taxon>Bacteria</taxon>
        <taxon>Pseudomonadati</taxon>
        <taxon>Pseudomonadota</taxon>
        <taxon>Alphaproteobacteria</taxon>
        <taxon>Hyphomonadales</taxon>
        <taxon>Hyphomonadaceae</taxon>
        <taxon>Hyphomonas</taxon>
    </lineage>
</organism>
<name>A0A059F950_9PROT</name>